<feature type="region of interest" description="Disordered" evidence="1">
    <location>
        <begin position="23"/>
        <end position="52"/>
    </location>
</feature>
<protein>
    <submittedName>
        <fullName evidence="2">Uncharacterized protein</fullName>
    </submittedName>
</protein>
<keyword evidence="3" id="KW-1185">Reference proteome</keyword>
<organism evidence="2 3">
    <name type="scientific">Synaphobranchus kaupii</name>
    <name type="common">Kaup's arrowtooth eel</name>
    <dbReference type="NCBI Taxonomy" id="118154"/>
    <lineage>
        <taxon>Eukaryota</taxon>
        <taxon>Metazoa</taxon>
        <taxon>Chordata</taxon>
        <taxon>Craniata</taxon>
        <taxon>Vertebrata</taxon>
        <taxon>Euteleostomi</taxon>
        <taxon>Actinopterygii</taxon>
        <taxon>Neopterygii</taxon>
        <taxon>Teleostei</taxon>
        <taxon>Anguilliformes</taxon>
        <taxon>Synaphobranchidae</taxon>
        <taxon>Synaphobranchus</taxon>
    </lineage>
</organism>
<feature type="compositionally biased region" description="Basic and acidic residues" evidence="1">
    <location>
        <begin position="41"/>
        <end position="52"/>
    </location>
</feature>
<sequence length="109" mass="11474">MDLTVRLRSRGVQLVPRAPARGAPLQLPFIPGGSTAGGGAFERRSSAEETRDPAEFLTAFPRETCHDWETGGGGGSEAANHMLPPISAALLSNLEDPCELSPVEPMFSG</sequence>
<proteinExistence type="predicted"/>
<evidence type="ECO:0000313" key="2">
    <source>
        <dbReference type="EMBL" id="KAJ8336236.1"/>
    </source>
</evidence>
<evidence type="ECO:0000256" key="1">
    <source>
        <dbReference type="SAM" id="MobiDB-lite"/>
    </source>
</evidence>
<accession>A0A9Q1ECF5</accession>
<comment type="caution">
    <text evidence="2">The sequence shown here is derived from an EMBL/GenBank/DDBJ whole genome shotgun (WGS) entry which is preliminary data.</text>
</comment>
<evidence type="ECO:0000313" key="3">
    <source>
        <dbReference type="Proteomes" id="UP001152622"/>
    </source>
</evidence>
<dbReference type="EMBL" id="JAINUF010000020">
    <property type="protein sequence ID" value="KAJ8336236.1"/>
    <property type="molecule type" value="Genomic_DNA"/>
</dbReference>
<gene>
    <name evidence="2" type="ORF">SKAU_G00395790</name>
</gene>
<dbReference type="Proteomes" id="UP001152622">
    <property type="component" value="Chromosome 20"/>
</dbReference>
<dbReference type="AlphaFoldDB" id="A0A9Q1ECF5"/>
<reference evidence="2" key="1">
    <citation type="journal article" date="2023" name="Science">
        <title>Genome structures resolve the early diversification of teleost fishes.</title>
        <authorList>
            <person name="Parey E."/>
            <person name="Louis A."/>
            <person name="Montfort J."/>
            <person name="Bouchez O."/>
            <person name="Roques C."/>
            <person name="Iampietro C."/>
            <person name="Lluch J."/>
            <person name="Castinel A."/>
            <person name="Donnadieu C."/>
            <person name="Desvignes T."/>
            <person name="Floi Bucao C."/>
            <person name="Jouanno E."/>
            <person name="Wen M."/>
            <person name="Mejri S."/>
            <person name="Dirks R."/>
            <person name="Jansen H."/>
            <person name="Henkel C."/>
            <person name="Chen W.J."/>
            <person name="Zahm M."/>
            <person name="Cabau C."/>
            <person name="Klopp C."/>
            <person name="Thompson A.W."/>
            <person name="Robinson-Rechavi M."/>
            <person name="Braasch I."/>
            <person name="Lecointre G."/>
            <person name="Bobe J."/>
            <person name="Postlethwait J.H."/>
            <person name="Berthelot C."/>
            <person name="Roest Crollius H."/>
            <person name="Guiguen Y."/>
        </authorList>
    </citation>
    <scope>NUCLEOTIDE SEQUENCE</scope>
    <source>
        <strain evidence="2">WJC10195</strain>
    </source>
</reference>
<name>A0A9Q1ECF5_SYNKA</name>